<gene>
    <name evidence="1" type="ORF">NEZAVI_LOCUS12127</name>
</gene>
<evidence type="ECO:0000313" key="2">
    <source>
        <dbReference type="Proteomes" id="UP001152798"/>
    </source>
</evidence>
<name>A0A9P0MU57_NEZVI</name>
<evidence type="ECO:0000313" key="1">
    <source>
        <dbReference type="EMBL" id="CAH1403526.1"/>
    </source>
</evidence>
<dbReference type="EMBL" id="OV725081">
    <property type="protein sequence ID" value="CAH1403526.1"/>
    <property type="molecule type" value="Genomic_DNA"/>
</dbReference>
<keyword evidence="2" id="KW-1185">Reference proteome</keyword>
<organism evidence="1 2">
    <name type="scientific">Nezara viridula</name>
    <name type="common">Southern green stink bug</name>
    <name type="synonym">Cimex viridulus</name>
    <dbReference type="NCBI Taxonomy" id="85310"/>
    <lineage>
        <taxon>Eukaryota</taxon>
        <taxon>Metazoa</taxon>
        <taxon>Ecdysozoa</taxon>
        <taxon>Arthropoda</taxon>
        <taxon>Hexapoda</taxon>
        <taxon>Insecta</taxon>
        <taxon>Pterygota</taxon>
        <taxon>Neoptera</taxon>
        <taxon>Paraneoptera</taxon>
        <taxon>Hemiptera</taxon>
        <taxon>Heteroptera</taxon>
        <taxon>Panheteroptera</taxon>
        <taxon>Pentatomomorpha</taxon>
        <taxon>Pentatomoidea</taxon>
        <taxon>Pentatomidae</taxon>
        <taxon>Pentatominae</taxon>
        <taxon>Nezara</taxon>
    </lineage>
</organism>
<dbReference type="AlphaFoldDB" id="A0A9P0MU57"/>
<dbReference type="Proteomes" id="UP001152798">
    <property type="component" value="Chromosome 5"/>
</dbReference>
<accession>A0A9P0MU57</accession>
<protein>
    <submittedName>
        <fullName evidence="1">Uncharacterized protein</fullName>
    </submittedName>
</protein>
<sequence length="68" mass="7354">MGGNAIRSVYAFTPDDVQFTTHFKGASPNRIEAVRSNPSIPTLASSMKTSAYGFEIVLISVYSVVENI</sequence>
<proteinExistence type="predicted"/>
<reference evidence="1" key="1">
    <citation type="submission" date="2022-01" db="EMBL/GenBank/DDBJ databases">
        <authorList>
            <person name="King R."/>
        </authorList>
    </citation>
    <scope>NUCLEOTIDE SEQUENCE</scope>
</reference>